<dbReference type="OrthoDB" id="9793396at2"/>
<dbReference type="EMBL" id="CP016172">
    <property type="protein sequence ID" value="ANN79218.1"/>
    <property type="molecule type" value="Genomic_DNA"/>
</dbReference>
<dbReference type="GO" id="GO:0030313">
    <property type="term" value="C:cell envelope"/>
    <property type="evidence" value="ECO:0007669"/>
    <property type="project" value="UniProtKB-SubCell"/>
</dbReference>
<dbReference type="KEGG" id="bfz:BAU07_20720"/>
<proteinExistence type="inferred from homology"/>
<evidence type="ECO:0000256" key="6">
    <source>
        <dbReference type="RuleBase" id="RU003512"/>
    </source>
</evidence>
<evidence type="ECO:0000256" key="5">
    <source>
        <dbReference type="ARBA" id="ARBA00022729"/>
    </source>
</evidence>
<feature type="chain" id="PRO_5008259014" evidence="7">
    <location>
        <begin position="27"/>
        <end position="298"/>
    </location>
</feature>
<dbReference type="PANTHER" id="PTHR42953:SF1">
    <property type="entry name" value="METAL-BINDING PROTEIN HI_0362-RELATED"/>
    <property type="match status" value="1"/>
</dbReference>
<keyword evidence="9" id="KW-1185">Reference proteome</keyword>
<dbReference type="InterPro" id="IPR006127">
    <property type="entry name" value="ZnuA-like"/>
</dbReference>
<accession>A0A193GI00</accession>
<dbReference type="InterPro" id="IPR050492">
    <property type="entry name" value="Bact_metal-bind_prot9"/>
</dbReference>
<organism evidence="8 9">
    <name type="scientific">Bordetella flabilis</name>
    <dbReference type="NCBI Taxonomy" id="463014"/>
    <lineage>
        <taxon>Bacteria</taxon>
        <taxon>Pseudomonadati</taxon>
        <taxon>Pseudomonadota</taxon>
        <taxon>Betaproteobacteria</taxon>
        <taxon>Burkholderiales</taxon>
        <taxon>Alcaligenaceae</taxon>
        <taxon>Bordetella</taxon>
    </lineage>
</organism>
<dbReference type="PANTHER" id="PTHR42953">
    <property type="entry name" value="HIGH-AFFINITY ZINC UPTAKE SYSTEM PROTEIN ZNUA-RELATED"/>
    <property type="match status" value="1"/>
</dbReference>
<dbReference type="RefSeq" id="WP_066661874.1">
    <property type="nucleotide sequence ID" value="NZ_CBCSCL010000011.1"/>
</dbReference>
<evidence type="ECO:0000256" key="2">
    <source>
        <dbReference type="ARBA" id="ARBA00011028"/>
    </source>
</evidence>
<dbReference type="GO" id="GO:0030001">
    <property type="term" value="P:metal ion transport"/>
    <property type="evidence" value="ECO:0007669"/>
    <property type="project" value="InterPro"/>
</dbReference>
<keyword evidence="3 6" id="KW-0813">Transport</keyword>
<name>A0A193GI00_9BORD</name>
<keyword evidence="4" id="KW-0479">Metal-binding</keyword>
<dbReference type="InterPro" id="IPR006129">
    <property type="entry name" value="AdhesinB"/>
</dbReference>
<dbReference type="PRINTS" id="PR00690">
    <property type="entry name" value="ADHESNFAMILY"/>
</dbReference>
<dbReference type="STRING" id="463014.BAU07_20720"/>
<dbReference type="GO" id="GO:0007155">
    <property type="term" value="P:cell adhesion"/>
    <property type="evidence" value="ECO:0007669"/>
    <property type="project" value="InterPro"/>
</dbReference>
<comment type="similarity">
    <text evidence="2 6">Belongs to the bacterial solute-binding protein 9 family.</text>
</comment>
<evidence type="ECO:0000313" key="9">
    <source>
        <dbReference type="Proteomes" id="UP000091926"/>
    </source>
</evidence>
<dbReference type="Gene3D" id="3.40.50.1980">
    <property type="entry name" value="Nitrogenase molybdenum iron protein domain"/>
    <property type="match status" value="2"/>
</dbReference>
<evidence type="ECO:0000256" key="3">
    <source>
        <dbReference type="ARBA" id="ARBA00022448"/>
    </source>
</evidence>
<comment type="subcellular location">
    <subcellularLocation>
        <location evidence="1">Cell envelope</location>
    </subcellularLocation>
</comment>
<keyword evidence="5 7" id="KW-0732">Signal</keyword>
<evidence type="ECO:0000256" key="4">
    <source>
        <dbReference type="ARBA" id="ARBA00022723"/>
    </source>
</evidence>
<dbReference type="Proteomes" id="UP000091926">
    <property type="component" value="Chromosome"/>
</dbReference>
<feature type="signal peptide" evidence="7">
    <location>
        <begin position="1"/>
        <end position="26"/>
    </location>
</feature>
<dbReference type="InterPro" id="IPR006128">
    <property type="entry name" value="Lipoprotein_PsaA-like"/>
</dbReference>
<dbReference type="AlphaFoldDB" id="A0A193GI00"/>
<evidence type="ECO:0000256" key="1">
    <source>
        <dbReference type="ARBA" id="ARBA00004196"/>
    </source>
</evidence>
<gene>
    <name evidence="8" type="ORF">BAU07_20720</name>
</gene>
<dbReference type="Pfam" id="PF01297">
    <property type="entry name" value="ZnuA"/>
    <property type="match status" value="1"/>
</dbReference>
<evidence type="ECO:0000256" key="7">
    <source>
        <dbReference type="SAM" id="SignalP"/>
    </source>
</evidence>
<sequence length="298" mass="32094">MRFKTLLRLMAGGVVLCLGAVNPAAARTLNVVASFSVLADVVKNVGGDHVAVRSLVPPNGDPHDFEPSPTDARAVGQAAVTFISGEGLETWFQRLTKAAGASIPPVVVSEGIQTHTFEEDGRTLTDPHVWNSIPNVLVWIDNIEKALAKADPDDAAAFRKNAAAYKERLTALDASIRAEIAAVPVQERKVLTSHDAFGYYGKEYGVQFLAPQGLSTETEASAADVAKLIDQIKADRVRTYFIENSNDPRLVRQIAQATGAKPGGELYPEALSESNGPVPTYEQLMRFNTDQIVKAISR</sequence>
<reference evidence="8 9" key="1">
    <citation type="submission" date="2016-06" db="EMBL/GenBank/DDBJ databases">
        <title>Complete genome sequences of Bordetella bronchialis and Bordetella flabilis.</title>
        <authorList>
            <person name="LiPuma J.J."/>
            <person name="Spilker T."/>
        </authorList>
    </citation>
    <scope>NUCLEOTIDE SEQUENCE [LARGE SCALE GENOMIC DNA]</scope>
    <source>
        <strain evidence="8 9">AU10664</strain>
    </source>
</reference>
<dbReference type="SUPFAM" id="SSF53807">
    <property type="entry name" value="Helical backbone' metal receptor"/>
    <property type="match status" value="1"/>
</dbReference>
<protein>
    <submittedName>
        <fullName evidence="8">Metal ABC transporter substrate-binding protein</fullName>
    </submittedName>
</protein>
<dbReference type="GO" id="GO:0046872">
    <property type="term" value="F:metal ion binding"/>
    <property type="evidence" value="ECO:0007669"/>
    <property type="project" value="UniProtKB-KW"/>
</dbReference>
<dbReference type="PRINTS" id="PR00691">
    <property type="entry name" value="ADHESINB"/>
</dbReference>
<evidence type="ECO:0000313" key="8">
    <source>
        <dbReference type="EMBL" id="ANN79218.1"/>
    </source>
</evidence>